<sequence>MLVDSLLSPYVSAWSSSRTHYLTDGWSNPVVDNPEEGKDVARQLWWPYMRTRAENSRFGVKLEGAGKVRVFAICNPILQALLKPLHDWAMVVPSLLPTDGTYDQTRPILRLKGYKKL</sequence>
<dbReference type="Pfam" id="PF05919">
    <property type="entry name" value="Mitovir_RNA_pol"/>
    <property type="match status" value="1"/>
</dbReference>
<dbReference type="OrthoDB" id="1924450at2759"/>
<name>A0A843UQZ7_COLES</name>
<protein>
    <submittedName>
        <fullName evidence="1">Uncharacterized protein</fullName>
    </submittedName>
</protein>
<evidence type="ECO:0000313" key="2">
    <source>
        <dbReference type="Proteomes" id="UP000652761"/>
    </source>
</evidence>
<dbReference type="EMBL" id="NMUH01000848">
    <property type="protein sequence ID" value="MQL85751.1"/>
    <property type="molecule type" value="Genomic_DNA"/>
</dbReference>
<dbReference type="InterPro" id="IPR008686">
    <property type="entry name" value="RNA_pol_mitovir"/>
</dbReference>
<dbReference type="AlphaFoldDB" id="A0A843UQZ7"/>
<organism evidence="1 2">
    <name type="scientific">Colocasia esculenta</name>
    <name type="common">Wild taro</name>
    <name type="synonym">Arum esculentum</name>
    <dbReference type="NCBI Taxonomy" id="4460"/>
    <lineage>
        <taxon>Eukaryota</taxon>
        <taxon>Viridiplantae</taxon>
        <taxon>Streptophyta</taxon>
        <taxon>Embryophyta</taxon>
        <taxon>Tracheophyta</taxon>
        <taxon>Spermatophyta</taxon>
        <taxon>Magnoliopsida</taxon>
        <taxon>Liliopsida</taxon>
        <taxon>Araceae</taxon>
        <taxon>Aroideae</taxon>
        <taxon>Colocasieae</taxon>
        <taxon>Colocasia</taxon>
    </lineage>
</organism>
<proteinExistence type="predicted"/>
<accession>A0A843UQZ7</accession>
<gene>
    <name evidence="1" type="ORF">Taro_018273</name>
</gene>
<comment type="caution">
    <text evidence="1">The sequence shown here is derived from an EMBL/GenBank/DDBJ whole genome shotgun (WGS) entry which is preliminary data.</text>
</comment>
<reference evidence="1" key="1">
    <citation type="submission" date="2017-07" db="EMBL/GenBank/DDBJ databases">
        <title>Taro Niue Genome Assembly and Annotation.</title>
        <authorList>
            <person name="Atibalentja N."/>
            <person name="Keating K."/>
            <person name="Fields C.J."/>
        </authorList>
    </citation>
    <scope>NUCLEOTIDE SEQUENCE</scope>
    <source>
        <strain evidence="1">Niue_2</strain>
        <tissue evidence="1">Leaf</tissue>
    </source>
</reference>
<dbReference type="Proteomes" id="UP000652761">
    <property type="component" value="Unassembled WGS sequence"/>
</dbReference>
<evidence type="ECO:0000313" key="1">
    <source>
        <dbReference type="EMBL" id="MQL85751.1"/>
    </source>
</evidence>
<keyword evidence="2" id="KW-1185">Reference proteome</keyword>